<dbReference type="InterPro" id="IPR001789">
    <property type="entry name" value="Sig_transdc_resp-reg_receiver"/>
</dbReference>
<evidence type="ECO:0000259" key="8">
    <source>
        <dbReference type="PROSITE" id="PS50110"/>
    </source>
</evidence>
<evidence type="ECO:0000256" key="5">
    <source>
        <dbReference type="ARBA" id="ARBA00024867"/>
    </source>
</evidence>
<dbReference type="CDD" id="cd17536">
    <property type="entry name" value="REC_YesN-like"/>
    <property type="match status" value="1"/>
</dbReference>
<comment type="caution">
    <text evidence="9">The sequence shown here is derived from an EMBL/GenBank/DDBJ whole genome shotgun (WGS) entry which is preliminary data.</text>
</comment>
<feature type="modified residue" description="4-aspartylphosphate" evidence="6">
    <location>
        <position position="55"/>
    </location>
</feature>
<dbReference type="Gene3D" id="1.10.10.60">
    <property type="entry name" value="Homeodomain-like"/>
    <property type="match status" value="2"/>
</dbReference>
<keyword evidence="2" id="KW-0805">Transcription regulation</keyword>
<dbReference type="PANTHER" id="PTHR43280">
    <property type="entry name" value="ARAC-FAMILY TRANSCRIPTIONAL REGULATOR"/>
    <property type="match status" value="1"/>
</dbReference>
<reference evidence="9" key="2">
    <citation type="journal article" date="2021" name="PeerJ">
        <title>Extensive microbial diversity within the chicken gut microbiome revealed by metagenomics and culture.</title>
        <authorList>
            <person name="Gilroy R."/>
            <person name="Ravi A."/>
            <person name="Getino M."/>
            <person name="Pursley I."/>
            <person name="Horton D.L."/>
            <person name="Alikhan N.F."/>
            <person name="Baker D."/>
            <person name="Gharbi K."/>
            <person name="Hall N."/>
            <person name="Watson M."/>
            <person name="Adriaenssens E.M."/>
            <person name="Foster-Nyarko E."/>
            <person name="Jarju S."/>
            <person name="Secka A."/>
            <person name="Antonio M."/>
            <person name="Oren A."/>
            <person name="Chaudhuri R.R."/>
            <person name="La Ragione R."/>
            <person name="Hildebrand F."/>
            <person name="Pallen M.J."/>
        </authorList>
    </citation>
    <scope>NUCLEOTIDE SEQUENCE</scope>
    <source>
        <strain evidence="9">ChiHjej10B9-9673</strain>
    </source>
</reference>
<evidence type="ECO:0000259" key="7">
    <source>
        <dbReference type="PROSITE" id="PS01124"/>
    </source>
</evidence>
<evidence type="ECO:0000256" key="1">
    <source>
        <dbReference type="ARBA" id="ARBA00018672"/>
    </source>
</evidence>
<evidence type="ECO:0000313" key="10">
    <source>
        <dbReference type="Proteomes" id="UP000824001"/>
    </source>
</evidence>
<accession>A0A9D1JV04</accession>
<dbReference type="SMART" id="SM00448">
    <property type="entry name" value="REC"/>
    <property type="match status" value="1"/>
</dbReference>
<dbReference type="GO" id="GO:0003700">
    <property type="term" value="F:DNA-binding transcription factor activity"/>
    <property type="evidence" value="ECO:0007669"/>
    <property type="project" value="InterPro"/>
</dbReference>
<evidence type="ECO:0000256" key="2">
    <source>
        <dbReference type="ARBA" id="ARBA00023015"/>
    </source>
</evidence>
<dbReference type="GO" id="GO:0043565">
    <property type="term" value="F:sequence-specific DNA binding"/>
    <property type="evidence" value="ECO:0007669"/>
    <property type="project" value="InterPro"/>
</dbReference>
<comment type="function">
    <text evidence="5">May play the central regulatory role in sporulation. It may be an element of the effector pathway responsible for the activation of sporulation genes in response to nutritional stress. Spo0A may act in concert with spo0H (a sigma factor) to control the expression of some genes that are critical to the sporulation process.</text>
</comment>
<keyword evidence="4" id="KW-0804">Transcription</keyword>
<evidence type="ECO:0000256" key="6">
    <source>
        <dbReference type="PROSITE-ProRule" id="PRU00169"/>
    </source>
</evidence>
<evidence type="ECO:0000256" key="3">
    <source>
        <dbReference type="ARBA" id="ARBA00023125"/>
    </source>
</evidence>
<evidence type="ECO:0000313" key="9">
    <source>
        <dbReference type="EMBL" id="HIS66682.1"/>
    </source>
</evidence>
<dbReference type="Gene3D" id="3.40.50.2300">
    <property type="match status" value="1"/>
</dbReference>
<dbReference type="Pfam" id="PF12833">
    <property type="entry name" value="HTH_18"/>
    <property type="match status" value="1"/>
</dbReference>
<reference evidence="9" key="1">
    <citation type="submission" date="2020-10" db="EMBL/GenBank/DDBJ databases">
        <authorList>
            <person name="Gilroy R."/>
        </authorList>
    </citation>
    <scope>NUCLEOTIDE SEQUENCE</scope>
    <source>
        <strain evidence="9">ChiHjej10B9-9673</strain>
    </source>
</reference>
<dbReference type="InterPro" id="IPR020449">
    <property type="entry name" value="Tscrpt_reg_AraC-type_HTH"/>
</dbReference>
<evidence type="ECO:0000256" key="4">
    <source>
        <dbReference type="ARBA" id="ARBA00023163"/>
    </source>
</evidence>
<dbReference type="SUPFAM" id="SSF46689">
    <property type="entry name" value="Homeodomain-like"/>
    <property type="match status" value="2"/>
</dbReference>
<dbReference type="PROSITE" id="PS00041">
    <property type="entry name" value="HTH_ARAC_FAMILY_1"/>
    <property type="match status" value="1"/>
</dbReference>
<dbReference type="InterPro" id="IPR018060">
    <property type="entry name" value="HTH_AraC"/>
</dbReference>
<dbReference type="AlphaFoldDB" id="A0A9D1JV04"/>
<sequence length="363" mass="40664">MVKILLADDEIETRDNIISCIDWAGNGLELVGAAADGGEALELIKRLSPDVAILDIYMPRLNGLEVIERCRAELAEPPAFIIVSGYSDFAYARQAIRLKVEEYLLKPFRPRELMDAVQRALLQLELRLGTAGSDFFSFVLDCQGKSPSSAPGRYSLRRERQVLNAIAVGTSEDAERSVDEFLADCVLGQDVSTALNYGELLYFEICRLVMERTGRFPTENVFFSSGWTREGVYGQLSDALRRAAHDAQELISRGKNRSAVIVSAVDYIEEHYAEDLTLSKIAGAVFVSPPYLSNLFKEKMGLNLTLYIHQVRIAAAKKLLTDSSMSLQQIAEAVGYRHEKHFMQIFKKLTDMTPSQFRFKKKG</sequence>
<dbReference type="PANTHER" id="PTHR43280:SF28">
    <property type="entry name" value="HTH-TYPE TRANSCRIPTIONAL ACTIVATOR RHAS"/>
    <property type="match status" value="1"/>
</dbReference>
<dbReference type="InterPro" id="IPR011006">
    <property type="entry name" value="CheY-like_superfamily"/>
</dbReference>
<feature type="domain" description="Response regulatory" evidence="8">
    <location>
        <begin position="3"/>
        <end position="121"/>
    </location>
</feature>
<proteinExistence type="predicted"/>
<dbReference type="SUPFAM" id="SSF52172">
    <property type="entry name" value="CheY-like"/>
    <property type="match status" value="1"/>
</dbReference>
<dbReference type="EMBL" id="DVJK01000108">
    <property type="protein sequence ID" value="HIS66682.1"/>
    <property type="molecule type" value="Genomic_DNA"/>
</dbReference>
<dbReference type="Proteomes" id="UP000824001">
    <property type="component" value="Unassembled WGS sequence"/>
</dbReference>
<dbReference type="PRINTS" id="PR00032">
    <property type="entry name" value="HTHARAC"/>
</dbReference>
<dbReference type="SMART" id="SM00342">
    <property type="entry name" value="HTH_ARAC"/>
    <property type="match status" value="1"/>
</dbReference>
<name>A0A9D1JV04_9FIRM</name>
<keyword evidence="3" id="KW-0238">DNA-binding</keyword>
<dbReference type="InterPro" id="IPR018062">
    <property type="entry name" value="HTH_AraC-typ_CS"/>
</dbReference>
<dbReference type="Pfam" id="PF00072">
    <property type="entry name" value="Response_reg"/>
    <property type="match status" value="1"/>
</dbReference>
<gene>
    <name evidence="9" type="ORF">IAC18_03865</name>
</gene>
<dbReference type="PROSITE" id="PS50110">
    <property type="entry name" value="RESPONSE_REGULATORY"/>
    <property type="match status" value="1"/>
</dbReference>
<feature type="domain" description="HTH araC/xylS-type" evidence="7">
    <location>
        <begin position="262"/>
        <end position="360"/>
    </location>
</feature>
<organism evidence="9 10">
    <name type="scientific">Candidatus Scatomorpha merdipullorum</name>
    <dbReference type="NCBI Taxonomy" id="2840927"/>
    <lineage>
        <taxon>Bacteria</taxon>
        <taxon>Bacillati</taxon>
        <taxon>Bacillota</taxon>
        <taxon>Clostridia</taxon>
        <taxon>Eubacteriales</taxon>
        <taxon>Candidatus Scatomorpha</taxon>
    </lineage>
</organism>
<protein>
    <recommendedName>
        <fullName evidence="1">Stage 0 sporulation protein A homolog</fullName>
    </recommendedName>
</protein>
<dbReference type="PROSITE" id="PS01124">
    <property type="entry name" value="HTH_ARAC_FAMILY_2"/>
    <property type="match status" value="1"/>
</dbReference>
<dbReference type="InterPro" id="IPR009057">
    <property type="entry name" value="Homeodomain-like_sf"/>
</dbReference>
<dbReference type="GO" id="GO:0000160">
    <property type="term" value="P:phosphorelay signal transduction system"/>
    <property type="evidence" value="ECO:0007669"/>
    <property type="project" value="InterPro"/>
</dbReference>
<keyword evidence="6" id="KW-0597">Phosphoprotein</keyword>